<reference evidence="1 2" key="1">
    <citation type="submission" date="2011-12" db="EMBL/GenBank/DDBJ databases">
        <title>Complete sequence of Mycobacterium rhodesiae NBB3.</title>
        <authorList>
            <consortium name="US DOE Joint Genome Institute"/>
            <person name="Lucas S."/>
            <person name="Han J."/>
            <person name="Lapidus A."/>
            <person name="Cheng J.-F."/>
            <person name="Goodwin L."/>
            <person name="Pitluck S."/>
            <person name="Peters L."/>
            <person name="Mikhailova N."/>
            <person name="Gu W."/>
            <person name="Detter J.C."/>
            <person name="Han C."/>
            <person name="Tapia R."/>
            <person name="Land M."/>
            <person name="Hauser L."/>
            <person name="Kyrpides N."/>
            <person name="Ivanova N."/>
            <person name="Pagani I."/>
            <person name="Mattes T."/>
            <person name="Holmes A."/>
            <person name="Rutledge P."/>
            <person name="Paulsen I."/>
            <person name="Coleman N."/>
            <person name="Woyke T."/>
        </authorList>
    </citation>
    <scope>NUCLEOTIDE SEQUENCE [LARGE SCALE GENOMIC DNA]</scope>
    <source>
        <strain evidence="1 2">NBB3</strain>
    </source>
</reference>
<evidence type="ECO:0000313" key="1">
    <source>
        <dbReference type="EMBL" id="AEV72467.1"/>
    </source>
</evidence>
<dbReference type="AlphaFoldDB" id="G8RMH0"/>
<keyword evidence="2" id="KW-1185">Reference proteome</keyword>
<dbReference type="STRING" id="710685.MycrhN_1859"/>
<dbReference type="PATRIC" id="fig|710685.3.peg.1868"/>
<dbReference type="EMBL" id="CP003169">
    <property type="protein sequence ID" value="AEV72467.1"/>
    <property type="molecule type" value="Genomic_DNA"/>
</dbReference>
<accession>G8RMH0</accession>
<dbReference type="KEGG" id="mrh:MycrhN_1859"/>
<name>G8RMH0_MYCRN</name>
<organism evidence="1 2">
    <name type="scientific">Mycolicibacterium rhodesiae (strain NBB3)</name>
    <name type="common">Mycobacterium rhodesiae</name>
    <dbReference type="NCBI Taxonomy" id="710685"/>
    <lineage>
        <taxon>Bacteria</taxon>
        <taxon>Bacillati</taxon>
        <taxon>Actinomycetota</taxon>
        <taxon>Actinomycetes</taxon>
        <taxon>Mycobacteriales</taxon>
        <taxon>Mycobacteriaceae</taxon>
        <taxon>Mycolicibacterium</taxon>
    </lineage>
</organism>
<evidence type="ECO:0000313" key="2">
    <source>
        <dbReference type="Proteomes" id="UP000005442"/>
    </source>
</evidence>
<sequence length="64" mass="6665">MYAGSAETAGPASVRIVGVLGADGAVVRPRVTIHLDDVLTAEEARELAALLFSQADEIDRLASE</sequence>
<dbReference type="Proteomes" id="UP000005442">
    <property type="component" value="Chromosome"/>
</dbReference>
<dbReference type="HOGENOM" id="CLU_2863030_0_0_11"/>
<protein>
    <submittedName>
        <fullName evidence="1">Uncharacterized protein</fullName>
    </submittedName>
</protein>
<proteinExistence type="predicted"/>
<gene>
    <name evidence="1" type="ordered locus">MycrhN_1859</name>
</gene>